<dbReference type="GO" id="GO:0005829">
    <property type="term" value="C:cytosol"/>
    <property type="evidence" value="ECO:0007669"/>
    <property type="project" value="TreeGrafter"/>
</dbReference>
<feature type="domain" description="D-isomer specific 2-hydroxyacid dehydrogenase catalytic" evidence="10">
    <location>
        <begin position="6"/>
        <end position="319"/>
    </location>
</feature>
<evidence type="ECO:0000259" key="11">
    <source>
        <dbReference type="Pfam" id="PF02826"/>
    </source>
</evidence>
<dbReference type="GO" id="GO:0030267">
    <property type="term" value="F:glyoxylate reductase (NADPH) activity"/>
    <property type="evidence" value="ECO:0007669"/>
    <property type="project" value="UniProtKB-EC"/>
</dbReference>
<dbReference type="Gene3D" id="3.40.50.720">
    <property type="entry name" value="NAD(P)-binding Rossmann-like Domain"/>
    <property type="match status" value="2"/>
</dbReference>
<comment type="catalytic activity">
    <reaction evidence="2">
        <text>(R)-glycerate + NAD(+) = 3-hydroxypyruvate + NADH + H(+)</text>
        <dbReference type="Rhea" id="RHEA:17905"/>
        <dbReference type="ChEBI" id="CHEBI:15378"/>
        <dbReference type="ChEBI" id="CHEBI:16659"/>
        <dbReference type="ChEBI" id="CHEBI:17180"/>
        <dbReference type="ChEBI" id="CHEBI:57540"/>
        <dbReference type="ChEBI" id="CHEBI:57945"/>
        <dbReference type="EC" id="1.1.1.81"/>
    </reaction>
</comment>
<proteinExistence type="inferred from homology"/>
<dbReference type="EC" id="1.1.1.79" evidence="6"/>
<dbReference type="Pfam" id="PF02826">
    <property type="entry name" value="2-Hacid_dh_C"/>
    <property type="match status" value="1"/>
</dbReference>
<evidence type="ECO:0000259" key="10">
    <source>
        <dbReference type="Pfam" id="PF00389"/>
    </source>
</evidence>
<dbReference type="SUPFAM" id="SSF51735">
    <property type="entry name" value="NAD(P)-binding Rossmann-fold domains"/>
    <property type="match status" value="1"/>
</dbReference>
<protein>
    <recommendedName>
        <fullName evidence="8">Glyoxylate/hydroxypyruvate reductase B</fullName>
        <ecNumber evidence="6">1.1.1.79</ecNumber>
        <ecNumber evidence="7">1.1.1.81</ecNumber>
    </recommendedName>
</protein>
<dbReference type="PROSITE" id="PS00065">
    <property type="entry name" value="D_2_HYDROXYACID_DH_1"/>
    <property type="match status" value="1"/>
</dbReference>
<dbReference type="PANTHER" id="PTHR10996:SF257">
    <property type="entry name" value="GLYOXYLATE REDUCTASE 1"/>
    <property type="match status" value="1"/>
</dbReference>
<name>A0A8T7M2N5_9CHLR</name>
<comment type="caution">
    <text evidence="12">The sequence shown here is derived from an EMBL/GenBank/DDBJ whole genome shotgun (WGS) entry which is preliminary data.</text>
</comment>
<dbReference type="InterPro" id="IPR006139">
    <property type="entry name" value="D-isomer_2_OHA_DH_cat_dom"/>
</dbReference>
<dbReference type="InterPro" id="IPR006140">
    <property type="entry name" value="D-isomer_DH_NAD-bd"/>
</dbReference>
<dbReference type="PROSITE" id="PS00671">
    <property type="entry name" value="D_2_HYDROXYACID_DH_3"/>
    <property type="match status" value="1"/>
</dbReference>
<sequence length="330" mass="36206">MKPKVYLTRVIANEIMQRLQDATELKFWAEDRPVPREVLLKEAADCVGVLSMLTERIDAEFLDACPQLRVVSNHAVGFDNVDVAACTERGILAGNTPDVLTETTADLAFTLILATARRVHEMVDYVKQDKWRTWGPLDNLGVDVHHATLGIMGMGRIGYAVAKRAKGFDMELIYHDSTRSVIAEEKLGVKFVSREELLNHSDFITLHVPLTPETRHSVGKAEFEQMKASAILINTSRGPVVDQAALLEALKSGQIRGAGLDVTDPEPMRADNPLLALPQVTILPHIGSATLNTRTKMADVAARNLVNGLLGEEMVSCLNPQARGIGRNKS</sequence>
<accession>A0A8T7M2N5</accession>
<dbReference type="InterPro" id="IPR029752">
    <property type="entry name" value="D-isomer_DH_CS1"/>
</dbReference>
<organism evidence="12 13">
    <name type="scientific">Candidatus Chlorohelix allophototropha</name>
    <dbReference type="NCBI Taxonomy" id="3003348"/>
    <lineage>
        <taxon>Bacteria</taxon>
        <taxon>Bacillati</taxon>
        <taxon>Chloroflexota</taxon>
        <taxon>Chloroflexia</taxon>
        <taxon>Candidatus Chloroheliales</taxon>
        <taxon>Candidatus Chloroheliaceae</taxon>
        <taxon>Candidatus Chlorohelix</taxon>
    </lineage>
</organism>
<dbReference type="AlphaFoldDB" id="A0A8T7M2N5"/>
<dbReference type="RefSeq" id="WP_341468523.1">
    <property type="nucleotide sequence ID" value="NZ_CP128399.1"/>
</dbReference>
<keyword evidence="1 9" id="KW-0560">Oxidoreductase</keyword>
<comment type="similarity">
    <text evidence="5">Belongs to the D-isomer specific 2-hydroxyacid dehydrogenase family. GhrB subfamily.</text>
</comment>
<dbReference type="InterPro" id="IPR029753">
    <property type="entry name" value="D-isomer_DH_CS"/>
</dbReference>
<feature type="domain" description="D-isomer specific 2-hydroxyacid dehydrogenase NAD-binding" evidence="11">
    <location>
        <begin position="109"/>
        <end position="287"/>
    </location>
</feature>
<dbReference type="FunFam" id="3.40.50.720:FF:000026">
    <property type="entry name" value="Glyoxylate/hydroxypyruvate reductase B"/>
    <property type="match status" value="1"/>
</dbReference>
<evidence type="ECO:0000256" key="1">
    <source>
        <dbReference type="ARBA" id="ARBA00023002"/>
    </source>
</evidence>
<dbReference type="PANTHER" id="PTHR10996">
    <property type="entry name" value="2-HYDROXYACID DEHYDROGENASE-RELATED"/>
    <property type="match status" value="1"/>
</dbReference>
<evidence type="ECO:0000256" key="9">
    <source>
        <dbReference type="RuleBase" id="RU003719"/>
    </source>
</evidence>
<dbReference type="CDD" id="cd05301">
    <property type="entry name" value="GDH"/>
    <property type="match status" value="1"/>
</dbReference>
<evidence type="ECO:0000256" key="8">
    <source>
        <dbReference type="ARBA" id="ARBA00073362"/>
    </source>
</evidence>
<dbReference type="InterPro" id="IPR050223">
    <property type="entry name" value="D-isomer_2-hydroxyacid_DH"/>
</dbReference>
<dbReference type="Proteomes" id="UP000521676">
    <property type="component" value="Unassembled WGS sequence"/>
</dbReference>
<evidence type="ECO:0000313" key="12">
    <source>
        <dbReference type="EMBL" id="NWJ44745.1"/>
    </source>
</evidence>
<evidence type="ECO:0000256" key="2">
    <source>
        <dbReference type="ARBA" id="ARBA00051801"/>
    </source>
</evidence>
<evidence type="ECO:0000256" key="7">
    <source>
        <dbReference type="ARBA" id="ARBA00066674"/>
    </source>
</evidence>
<dbReference type="EMBL" id="JACATZ010000001">
    <property type="protein sequence ID" value="NWJ44745.1"/>
    <property type="molecule type" value="Genomic_DNA"/>
</dbReference>
<dbReference type="GO" id="GO:0016618">
    <property type="term" value="F:hydroxypyruvate reductase [NAD(P)H] activity"/>
    <property type="evidence" value="ECO:0007669"/>
    <property type="project" value="UniProtKB-EC"/>
</dbReference>
<dbReference type="EC" id="1.1.1.81" evidence="7"/>
<dbReference type="InterPro" id="IPR036291">
    <property type="entry name" value="NAD(P)-bd_dom_sf"/>
</dbReference>
<evidence type="ECO:0000256" key="4">
    <source>
        <dbReference type="ARBA" id="ARBA00052769"/>
    </source>
</evidence>
<evidence type="ECO:0000256" key="3">
    <source>
        <dbReference type="ARBA" id="ARBA00052239"/>
    </source>
</evidence>
<dbReference type="Pfam" id="PF00389">
    <property type="entry name" value="2-Hacid_dh"/>
    <property type="match status" value="1"/>
</dbReference>
<dbReference type="SUPFAM" id="SSF52283">
    <property type="entry name" value="Formate/glycerate dehydrogenase catalytic domain-like"/>
    <property type="match status" value="1"/>
</dbReference>
<reference evidence="12 13" key="1">
    <citation type="submission" date="2020-06" db="EMBL/GenBank/DDBJ databases">
        <title>Anoxygenic phototrophic Chloroflexota member uses a Type I reaction center.</title>
        <authorList>
            <person name="Tsuji J.M."/>
            <person name="Shaw N.A."/>
            <person name="Nagashima S."/>
            <person name="Venkiteswaran J."/>
            <person name="Schiff S.L."/>
            <person name="Hanada S."/>
            <person name="Tank M."/>
            <person name="Neufeld J.D."/>
        </authorList>
    </citation>
    <scope>NUCLEOTIDE SEQUENCE [LARGE SCALE GENOMIC DNA]</scope>
    <source>
        <strain evidence="12">L227-S17</strain>
    </source>
</reference>
<dbReference type="GO" id="GO:0051287">
    <property type="term" value="F:NAD binding"/>
    <property type="evidence" value="ECO:0007669"/>
    <property type="project" value="InterPro"/>
</dbReference>
<comment type="catalytic activity">
    <reaction evidence="3">
        <text>(R)-glycerate + NADP(+) = 3-hydroxypyruvate + NADPH + H(+)</text>
        <dbReference type="Rhea" id="RHEA:18657"/>
        <dbReference type="ChEBI" id="CHEBI:15378"/>
        <dbReference type="ChEBI" id="CHEBI:16659"/>
        <dbReference type="ChEBI" id="CHEBI:17180"/>
        <dbReference type="ChEBI" id="CHEBI:57783"/>
        <dbReference type="ChEBI" id="CHEBI:58349"/>
        <dbReference type="EC" id="1.1.1.81"/>
    </reaction>
</comment>
<evidence type="ECO:0000256" key="5">
    <source>
        <dbReference type="ARBA" id="ARBA00061278"/>
    </source>
</evidence>
<evidence type="ECO:0000256" key="6">
    <source>
        <dbReference type="ARBA" id="ARBA00066661"/>
    </source>
</evidence>
<gene>
    <name evidence="12" type="ORF">HXX08_02595</name>
</gene>
<comment type="catalytic activity">
    <reaction evidence="4">
        <text>glycolate + NADP(+) = glyoxylate + NADPH + H(+)</text>
        <dbReference type="Rhea" id="RHEA:10992"/>
        <dbReference type="ChEBI" id="CHEBI:15378"/>
        <dbReference type="ChEBI" id="CHEBI:29805"/>
        <dbReference type="ChEBI" id="CHEBI:36655"/>
        <dbReference type="ChEBI" id="CHEBI:57783"/>
        <dbReference type="ChEBI" id="CHEBI:58349"/>
        <dbReference type="EC" id="1.1.1.79"/>
    </reaction>
</comment>
<evidence type="ECO:0000313" key="13">
    <source>
        <dbReference type="Proteomes" id="UP000521676"/>
    </source>
</evidence>